<organism evidence="2 3">
    <name type="scientific">Arenimonas metalli CF5-1</name>
    <dbReference type="NCBI Taxonomy" id="1384056"/>
    <lineage>
        <taxon>Bacteria</taxon>
        <taxon>Pseudomonadati</taxon>
        <taxon>Pseudomonadota</taxon>
        <taxon>Gammaproteobacteria</taxon>
        <taxon>Lysobacterales</taxon>
        <taxon>Lysobacteraceae</taxon>
        <taxon>Arenimonas</taxon>
    </lineage>
</organism>
<protein>
    <recommendedName>
        <fullName evidence="1">Bacterial HORMA domain-containing protein</fullName>
    </recommendedName>
</protein>
<dbReference type="OrthoDB" id="7000091at2"/>
<name>A0A091BQQ4_9GAMM</name>
<dbReference type="RefSeq" id="WP_034211670.1">
    <property type="nucleotide sequence ID" value="NZ_AVCK01000014.1"/>
</dbReference>
<dbReference type="eggNOG" id="ENOG50307TE">
    <property type="taxonomic scope" value="Bacteria"/>
</dbReference>
<keyword evidence="3" id="KW-1185">Reference proteome</keyword>
<feature type="domain" description="Bacterial HORMA" evidence="1">
    <location>
        <begin position="1"/>
        <end position="166"/>
    </location>
</feature>
<dbReference type="AlphaFoldDB" id="A0A091BQQ4"/>
<evidence type="ECO:0000313" key="2">
    <source>
        <dbReference type="EMBL" id="KFN46660.1"/>
    </source>
</evidence>
<reference evidence="2 3" key="1">
    <citation type="submission" date="2013-09" db="EMBL/GenBank/DDBJ databases">
        <title>Genome sequencing of Arenimonas metalli.</title>
        <authorList>
            <person name="Chen F."/>
            <person name="Wang G."/>
        </authorList>
    </citation>
    <scope>NUCLEOTIDE SEQUENCE [LARGE SCALE GENOMIC DNA]</scope>
    <source>
        <strain evidence="2 3">CF5-1</strain>
    </source>
</reference>
<evidence type="ECO:0000259" key="1">
    <source>
        <dbReference type="Pfam" id="PF18173"/>
    </source>
</evidence>
<dbReference type="Pfam" id="PF18173">
    <property type="entry name" value="bacHORMA_2"/>
    <property type="match status" value="1"/>
</dbReference>
<dbReference type="PATRIC" id="fig|1384056.3.peg.1162"/>
<dbReference type="InterPro" id="IPR036570">
    <property type="entry name" value="HORMA_dom_sf"/>
</dbReference>
<dbReference type="InterPro" id="IPR040649">
    <property type="entry name" value="Bact_HORMA"/>
</dbReference>
<accession>A0A091BQQ4</accession>
<sequence length="167" mass="18268">MSTVSVYSYTHSVRYVADNILTSLKNILLLSGLNPSKFVEGRESNLRALTAWMESGHLRSVKLEIIDPKTDKLVFRWDLEIVYSWSSGDGTFWTDTAQLRYAIAKEGLVPSECSYSLLLTVAPGAPEVLGWGDATGHSTAGMVPQSLGTTIEHQGLGANATYWRKAG</sequence>
<dbReference type="STRING" id="1384056.N787_09675"/>
<proteinExistence type="predicted"/>
<dbReference type="Proteomes" id="UP000029393">
    <property type="component" value="Unassembled WGS sequence"/>
</dbReference>
<gene>
    <name evidence="2" type="ORF">N787_09675</name>
</gene>
<evidence type="ECO:0000313" key="3">
    <source>
        <dbReference type="Proteomes" id="UP000029393"/>
    </source>
</evidence>
<comment type="caution">
    <text evidence="2">The sequence shown here is derived from an EMBL/GenBank/DDBJ whole genome shotgun (WGS) entry which is preliminary data.</text>
</comment>
<dbReference type="EMBL" id="AVCK01000014">
    <property type="protein sequence ID" value="KFN46660.1"/>
    <property type="molecule type" value="Genomic_DNA"/>
</dbReference>
<dbReference type="SUPFAM" id="SSF56019">
    <property type="entry name" value="The spindle assembly checkpoint protein mad2"/>
    <property type="match status" value="1"/>
</dbReference>